<dbReference type="AlphaFoldDB" id="A0A8D6PSV9"/>
<dbReference type="InterPro" id="IPR046342">
    <property type="entry name" value="CBS_dom_sf"/>
</dbReference>
<evidence type="ECO:0000256" key="2">
    <source>
        <dbReference type="ARBA" id="ARBA00023122"/>
    </source>
</evidence>
<dbReference type="PIRSF" id="PIRSF005063">
    <property type="entry name" value="UCP005063_CBS_MJ1232"/>
    <property type="match status" value="1"/>
</dbReference>
<dbReference type="SUPFAM" id="SSF54631">
    <property type="entry name" value="CBS-domain pair"/>
    <property type="match status" value="1"/>
</dbReference>
<dbReference type="Gene3D" id="3.10.580.10">
    <property type="entry name" value="CBS-domain"/>
    <property type="match status" value="2"/>
</dbReference>
<dbReference type="GO" id="GO:0003677">
    <property type="term" value="F:DNA binding"/>
    <property type="evidence" value="ECO:0007669"/>
    <property type="project" value="InterPro"/>
</dbReference>
<dbReference type="Pfam" id="PF03444">
    <property type="entry name" value="WHD_HrcA"/>
    <property type="match status" value="1"/>
</dbReference>
<dbReference type="PROSITE" id="PS51371">
    <property type="entry name" value="CBS"/>
    <property type="match status" value="2"/>
</dbReference>
<dbReference type="PANTHER" id="PTHR43080:SF2">
    <property type="entry name" value="CBS DOMAIN-CONTAINING PROTEIN"/>
    <property type="match status" value="1"/>
</dbReference>
<dbReference type="Proteomes" id="UP000679213">
    <property type="component" value="Chromosome I"/>
</dbReference>
<evidence type="ECO:0000256" key="3">
    <source>
        <dbReference type="PROSITE-ProRule" id="PRU00703"/>
    </source>
</evidence>
<dbReference type="KEGG" id="mesg:MLAUSG7_1161"/>
<reference evidence="5 6" key="1">
    <citation type="submission" date="2020-04" db="EMBL/GenBank/DDBJ databases">
        <authorList>
            <consortium name="Genoscope - CEA"/>
            <person name="William W."/>
        </authorList>
    </citation>
    <scope>NUCLEOTIDE SEQUENCE [LARGE SCALE GENOMIC DNA]</scope>
    <source>
        <strain evidence="5 6">SG7</strain>
    </source>
</reference>
<evidence type="ECO:0000259" key="4">
    <source>
        <dbReference type="PROSITE" id="PS51371"/>
    </source>
</evidence>
<accession>A0A8D6PSV9</accession>
<dbReference type="SMART" id="SM00116">
    <property type="entry name" value="CBS"/>
    <property type="match status" value="2"/>
</dbReference>
<proteinExistence type="predicted"/>
<dbReference type="InterPro" id="IPR051257">
    <property type="entry name" value="Diverse_CBS-Domain"/>
</dbReference>
<dbReference type="InterPro" id="IPR036388">
    <property type="entry name" value="WH-like_DNA-bd_sf"/>
</dbReference>
<keyword evidence="1" id="KW-0677">Repeat</keyword>
<dbReference type="Pfam" id="PF00571">
    <property type="entry name" value="CBS"/>
    <property type="match status" value="2"/>
</dbReference>
<protein>
    <submittedName>
        <fullName evidence="5">Inosine-5'-monophosphate dehydrogenase</fullName>
        <ecNumber evidence="5">1.1.1.205</ecNumber>
    </submittedName>
</protein>
<organism evidence="5 6">
    <name type="scientific">Methanocaldococcus lauensis</name>
    <dbReference type="NCBI Taxonomy" id="2546128"/>
    <lineage>
        <taxon>Archaea</taxon>
        <taxon>Methanobacteriati</taxon>
        <taxon>Methanobacteriota</taxon>
        <taxon>Methanomada group</taxon>
        <taxon>Methanococci</taxon>
        <taxon>Methanococcales</taxon>
        <taxon>Methanocaldococcaceae</taxon>
        <taxon>Methanocaldococcus</taxon>
    </lineage>
</organism>
<evidence type="ECO:0000256" key="1">
    <source>
        <dbReference type="ARBA" id="ARBA00022737"/>
    </source>
</evidence>
<feature type="domain" description="CBS" evidence="4">
    <location>
        <begin position="176"/>
        <end position="232"/>
    </location>
</feature>
<gene>
    <name evidence="5" type="ORF">MLAUSG7_1161</name>
</gene>
<evidence type="ECO:0000313" key="6">
    <source>
        <dbReference type="Proteomes" id="UP000679213"/>
    </source>
</evidence>
<dbReference type="PANTHER" id="PTHR43080">
    <property type="entry name" value="CBS DOMAIN-CONTAINING PROTEIN CBSX3, MITOCHONDRIAL"/>
    <property type="match status" value="1"/>
</dbReference>
<feature type="domain" description="CBS" evidence="4">
    <location>
        <begin position="236"/>
        <end position="292"/>
    </location>
</feature>
<dbReference type="EC" id="1.1.1.205" evidence="5"/>
<dbReference type="InterPro" id="IPR016436">
    <property type="entry name" value="UCP005063_CBS"/>
</dbReference>
<dbReference type="InterPro" id="IPR036390">
    <property type="entry name" value="WH_DNA-bd_sf"/>
</dbReference>
<dbReference type="InterPro" id="IPR005104">
    <property type="entry name" value="WHTH_HrcA_DNA-bd"/>
</dbReference>
<dbReference type="GeneID" id="65883958"/>
<dbReference type="CDD" id="cd04588">
    <property type="entry name" value="CBS_pair_archHTH_assoc"/>
    <property type="match status" value="1"/>
</dbReference>
<dbReference type="EMBL" id="LR792632">
    <property type="protein sequence ID" value="CAB3289313.1"/>
    <property type="molecule type" value="Genomic_DNA"/>
</dbReference>
<dbReference type="GO" id="GO:0006355">
    <property type="term" value="P:regulation of DNA-templated transcription"/>
    <property type="evidence" value="ECO:0007669"/>
    <property type="project" value="InterPro"/>
</dbReference>
<dbReference type="SUPFAM" id="SSF46785">
    <property type="entry name" value="Winged helix' DNA-binding domain"/>
    <property type="match status" value="1"/>
</dbReference>
<evidence type="ECO:0000313" key="5">
    <source>
        <dbReference type="EMBL" id="CAB3289313.1"/>
    </source>
</evidence>
<dbReference type="InterPro" id="IPR000644">
    <property type="entry name" value="CBS_dom"/>
</dbReference>
<keyword evidence="6" id="KW-1185">Reference proteome</keyword>
<dbReference type="Gene3D" id="1.10.10.10">
    <property type="entry name" value="Winged helix-like DNA-binding domain superfamily/Winged helix DNA-binding domain"/>
    <property type="match status" value="1"/>
</dbReference>
<dbReference type="RefSeq" id="WP_214399511.1">
    <property type="nucleotide sequence ID" value="NZ_LR792632.1"/>
</dbReference>
<keyword evidence="2 3" id="KW-0129">CBS domain</keyword>
<dbReference type="GO" id="GO:0003938">
    <property type="term" value="F:IMP dehydrogenase activity"/>
    <property type="evidence" value="ECO:0007669"/>
    <property type="project" value="UniProtKB-EC"/>
</dbReference>
<name>A0A8D6PSV9_9EURY</name>
<sequence length="299" mass="33386">MELTVIQREILQELINLYREKNRPIKGTEIALRLNRNPGTIRNQMQALRALDLVDGVPGPKGGYVPTSKAYRALGLGDEGEIIVPIYKEGKKVEGVKVIKIEFDTVTHEKCCSSKIHIEGDTKYFNIGDLIRVGPTYHNKIIINGRIIGRDDIHRILLIDVLGVSSIPNIRVGDVGIKEVYTVSPENTLRETAKLFAEKNISGAPVVDDDKLVGIISLHDIAENIDNVDKKVGEVMNRNVITIHKDEKIYDALVIMNKNNVGRLVIVDENDKIIGIITRTDILKIISGKFPENFVVNKI</sequence>
<keyword evidence="5" id="KW-0560">Oxidoreductase</keyword>